<reference evidence="2 3" key="1">
    <citation type="journal article" date="2011" name="J. Bacteriol.">
        <title>Complete Genome Sequence of the Aerobic Marine Methanotroph Methylomonas methanica MC09.</title>
        <authorList>
            <person name="Boden R."/>
            <person name="Cunliffe M."/>
            <person name="Scanlan J."/>
            <person name="Moussard H."/>
            <person name="Kits K.D."/>
            <person name="Klotz M.G."/>
            <person name="Jetten M.S."/>
            <person name="Vuilleumier S."/>
            <person name="Han J."/>
            <person name="Peters L."/>
            <person name="Mikhailova N."/>
            <person name="Teshima H."/>
            <person name="Tapia R."/>
            <person name="Kyrpides N."/>
            <person name="Ivanova N."/>
            <person name="Pagani I."/>
            <person name="Cheng J.F."/>
            <person name="Goodwin L."/>
            <person name="Han C."/>
            <person name="Hauser L."/>
            <person name="Land M.L."/>
            <person name="Lapidus A."/>
            <person name="Lucas S."/>
            <person name="Pitluck S."/>
            <person name="Woyke T."/>
            <person name="Stein L."/>
            <person name="Murrell J.C."/>
        </authorList>
    </citation>
    <scope>NUCLEOTIDE SEQUENCE [LARGE SCALE GENOMIC DNA]</scope>
    <source>
        <strain evidence="2 3">MC09</strain>
    </source>
</reference>
<dbReference type="EMBL" id="CP002738">
    <property type="protein sequence ID" value="AEG01921.1"/>
    <property type="molecule type" value="Genomic_DNA"/>
</dbReference>
<dbReference type="OrthoDB" id="6397922at2"/>
<dbReference type="RefSeq" id="WP_013820143.1">
    <property type="nucleotide sequence ID" value="NC_015572.1"/>
</dbReference>
<reference evidence="3" key="3">
    <citation type="submission" date="2011-05" db="EMBL/GenBank/DDBJ databases">
        <title>Complete sequence of Methylomonas methanica MC09.</title>
        <authorList>
            <consortium name="US DOE Joint Genome Institute"/>
            <person name="Lucas S."/>
            <person name="Han J."/>
            <person name="Lapidus A."/>
            <person name="Cheng J.-F."/>
            <person name="Goodwin L."/>
            <person name="Pitluck S."/>
            <person name="Peters L."/>
            <person name="Mikhailova N."/>
            <person name="Teshima H."/>
            <person name="Han C."/>
            <person name="Tapia R."/>
            <person name="Land M."/>
            <person name="Hauser L."/>
            <person name="Kyrpides N."/>
            <person name="Ivanova N."/>
            <person name="Pagani I."/>
            <person name="Stein L."/>
            <person name="Woyke T."/>
        </authorList>
    </citation>
    <scope>NUCLEOTIDE SEQUENCE [LARGE SCALE GENOMIC DNA]</scope>
    <source>
        <strain evidence="3">MC09</strain>
    </source>
</reference>
<evidence type="ECO:0000313" key="2">
    <source>
        <dbReference type="EMBL" id="AEG01921.1"/>
    </source>
</evidence>
<dbReference type="KEGG" id="mmt:Metme_3556"/>
<protein>
    <submittedName>
        <fullName evidence="2">Uncharacterized protein</fullName>
    </submittedName>
</protein>
<keyword evidence="3" id="KW-1185">Reference proteome</keyword>
<keyword evidence="1" id="KW-0812">Transmembrane</keyword>
<reference key="2">
    <citation type="submission" date="2011-05" db="EMBL/GenBank/DDBJ databases">
        <title>Complete genome sequence of the aerobic marine methanotroph Methylomonas methanica MC09.</title>
        <authorList>
            <person name="Boden R."/>
            <person name="Cunliffe M."/>
            <person name="Scanlan J."/>
            <person name="Moussard H."/>
            <person name="Kits K.D."/>
            <person name="Klotz M."/>
            <person name="Jetten M."/>
            <person name="Vuilleumier S."/>
            <person name="Han J."/>
            <person name="Peters L."/>
            <person name="Mikhailova N."/>
            <person name="Teshima H."/>
            <person name="Tapia R."/>
            <person name="Kyrpides N."/>
            <person name="Ivanova N."/>
            <person name="Pagani I."/>
            <person name="Cheng J.-F."/>
            <person name="Goodwin L."/>
            <person name="Han C."/>
            <person name="Hauser L."/>
            <person name="Land M."/>
            <person name="Lapidus A."/>
            <person name="Lucas S."/>
            <person name="Pitluck S."/>
            <person name="Woyke T."/>
            <person name="Stein L.Y."/>
            <person name="Murrell C."/>
        </authorList>
    </citation>
    <scope>NUCLEOTIDE SEQUENCE</scope>
    <source>
        <strain>MC09</strain>
    </source>
</reference>
<dbReference type="eggNOG" id="ENOG5032WCA">
    <property type="taxonomic scope" value="Bacteria"/>
</dbReference>
<keyword evidence="1" id="KW-0472">Membrane</keyword>
<gene>
    <name evidence="2" type="ordered locus">Metme_3556</name>
</gene>
<organism evidence="2 3">
    <name type="scientific">Methylomonas methanica (strain DSM 25384 / MC09)</name>
    <dbReference type="NCBI Taxonomy" id="857087"/>
    <lineage>
        <taxon>Bacteria</taxon>
        <taxon>Pseudomonadati</taxon>
        <taxon>Pseudomonadota</taxon>
        <taxon>Gammaproteobacteria</taxon>
        <taxon>Methylococcales</taxon>
        <taxon>Methylococcaceae</taxon>
        <taxon>Methylomonas</taxon>
    </lineage>
</organism>
<proteinExistence type="predicted"/>
<evidence type="ECO:0000313" key="3">
    <source>
        <dbReference type="Proteomes" id="UP000008888"/>
    </source>
</evidence>
<evidence type="ECO:0000256" key="1">
    <source>
        <dbReference type="SAM" id="Phobius"/>
    </source>
</evidence>
<name>G0A7S8_METMM</name>
<feature type="transmembrane region" description="Helical" evidence="1">
    <location>
        <begin position="14"/>
        <end position="31"/>
    </location>
</feature>
<dbReference type="AlphaFoldDB" id="G0A7S8"/>
<accession>G0A7S8</accession>
<dbReference type="HOGENOM" id="CLU_082949_0_0_6"/>
<dbReference type="Proteomes" id="UP000008888">
    <property type="component" value="Chromosome"/>
</dbReference>
<sequence>MTVCLEIFHSIPDVVWSGIIASVLTLSGVLISNRSNTSRLRIQLQHDSSEKARERKATLRREVYLLAAEELTKANSHLASLPQADLAKTNAADGLQGFFAAAAKLQLVAEPQTALLVNRLVGAYGELLLRLLERLMPLQKAKSDIAINDQLYNKAQAEVQRVLTEMAKFNESAQVNDLVFGALQRSCSAYQSQANDYANASHAAWTEFNTLNVKFLRQLLVDMKLIGDQQIPVLIEIRRDLGLTADLEAMQSQMEEQWARMSLQIDNMISALQGG</sequence>
<keyword evidence="1" id="KW-1133">Transmembrane helix</keyword>